<dbReference type="SUPFAM" id="SSF57845">
    <property type="entry name" value="B-box zinc-binding domain"/>
    <property type="match status" value="1"/>
</dbReference>
<protein>
    <recommendedName>
        <fullName evidence="2">B box-type domain-containing protein</fullName>
    </recommendedName>
</protein>
<dbReference type="PANTHER" id="PTHR25462:SF296">
    <property type="entry name" value="MEIOTIC P26, ISOFORM F"/>
    <property type="match status" value="1"/>
</dbReference>
<feature type="domain" description="B box-type" evidence="2">
    <location>
        <begin position="76"/>
        <end position="115"/>
    </location>
</feature>
<comment type="caution">
    <text evidence="3">The sequence shown here is derived from an EMBL/GenBank/DDBJ whole genome shotgun (WGS) entry which is preliminary data.</text>
</comment>
<evidence type="ECO:0000313" key="4">
    <source>
        <dbReference type="Proteomes" id="UP001217089"/>
    </source>
</evidence>
<dbReference type="EMBL" id="JARBDR010000918">
    <property type="protein sequence ID" value="KAJ8302346.1"/>
    <property type="molecule type" value="Genomic_DNA"/>
</dbReference>
<keyword evidence="1" id="KW-0479">Metal-binding</keyword>
<organism evidence="3 4">
    <name type="scientific">Tegillarca granosa</name>
    <name type="common">Malaysian cockle</name>
    <name type="synonym">Anadara granosa</name>
    <dbReference type="NCBI Taxonomy" id="220873"/>
    <lineage>
        <taxon>Eukaryota</taxon>
        <taxon>Metazoa</taxon>
        <taxon>Spiralia</taxon>
        <taxon>Lophotrochozoa</taxon>
        <taxon>Mollusca</taxon>
        <taxon>Bivalvia</taxon>
        <taxon>Autobranchia</taxon>
        <taxon>Pteriomorphia</taxon>
        <taxon>Arcoida</taxon>
        <taxon>Arcoidea</taxon>
        <taxon>Arcidae</taxon>
        <taxon>Tegillarca</taxon>
    </lineage>
</organism>
<dbReference type="CDD" id="cd19756">
    <property type="entry name" value="Bbox2"/>
    <property type="match status" value="1"/>
</dbReference>
<dbReference type="Pfam" id="PF00643">
    <property type="entry name" value="zf-B_box"/>
    <property type="match status" value="1"/>
</dbReference>
<evidence type="ECO:0000256" key="1">
    <source>
        <dbReference type="PROSITE-ProRule" id="PRU00024"/>
    </source>
</evidence>
<feature type="domain" description="B box-type" evidence="2">
    <location>
        <begin position="10"/>
        <end position="60"/>
    </location>
</feature>
<evidence type="ECO:0000313" key="3">
    <source>
        <dbReference type="EMBL" id="KAJ8302346.1"/>
    </source>
</evidence>
<keyword evidence="4" id="KW-1185">Reference proteome</keyword>
<dbReference type="SUPFAM" id="SSF57903">
    <property type="entry name" value="FYVE/PHD zinc finger"/>
    <property type="match status" value="1"/>
</dbReference>
<evidence type="ECO:0000259" key="2">
    <source>
        <dbReference type="PROSITE" id="PS50119"/>
    </source>
</evidence>
<dbReference type="Gene3D" id="3.30.160.60">
    <property type="entry name" value="Classic Zinc Finger"/>
    <property type="match status" value="1"/>
</dbReference>
<dbReference type="PANTHER" id="PTHR25462">
    <property type="entry name" value="BONUS, ISOFORM C-RELATED"/>
    <property type="match status" value="1"/>
</dbReference>
<dbReference type="InterPro" id="IPR000315">
    <property type="entry name" value="Znf_B-box"/>
</dbReference>
<dbReference type="Proteomes" id="UP001217089">
    <property type="component" value="Unassembled WGS sequence"/>
</dbReference>
<sequence length="200" mass="23011">MIQTQAAPETKIRLCGPCERDGDSEVAKHWCCQCEDAFCDTCLKYHGRKKKNKAHKILPIEDMEQVSSNVSAVDGCMDHEGQDLAYYCNTHERLCCKFCLFSTHNECKTHTFDEMASIDPSLFDVEKMLVGLNDLDDRANLAMIFHRNQKEALDTSRANVKDKVSKLVTTAKSKLEECQNRFECILDKMQHRKDQRVNRN</sequence>
<dbReference type="InterPro" id="IPR047153">
    <property type="entry name" value="TRIM45/56/19-like"/>
</dbReference>
<name>A0ABQ9EAH1_TEGGR</name>
<dbReference type="SMART" id="SM00336">
    <property type="entry name" value="BBOX"/>
    <property type="match status" value="2"/>
</dbReference>
<proteinExistence type="predicted"/>
<keyword evidence="1" id="KW-0863">Zinc-finger</keyword>
<accession>A0ABQ9EAH1</accession>
<keyword evidence="1" id="KW-0862">Zinc</keyword>
<dbReference type="InterPro" id="IPR011011">
    <property type="entry name" value="Znf_FYVE_PHD"/>
</dbReference>
<gene>
    <name evidence="3" type="ORF">KUTeg_021333</name>
</gene>
<dbReference type="PROSITE" id="PS50119">
    <property type="entry name" value="ZF_BBOX"/>
    <property type="match status" value="2"/>
</dbReference>
<reference evidence="3 4" key="1">
    <citation type="submission" date="2022-12" db="EMBL/GenBank/DDBJ databases">
        <title>Chromosome-level genome of Tegillarca granosa.</title>
        <authorList>
            <person name="Kim J."/>
        </authorList>
    </citation>
    <scope>NUCLEOTIDE SEQUENCE [LARGE SCALE GENOMIC DNA]</scope>
    <source>
        <strain evidence="3">Teg-2019</strain>
        <tissue evidence="3">Adductor muscle</tissue>
    </source>
</reference>